<feature type="transmembrane region" description="Helical" evidence="10">
    <location>
        <begin position="295"/>
        <end position="319"/>
    </location>
</feature>
<dbReference type="NCBIfam" id="NF003716">
    <property type="entry name" value="PRK05326.1-3"/>
    <property type="match status" value="1"/>
</dbReference>
<evidence type="ECO:0000256" key="2">
    <source>
        <dbReference type="ARBA" id="ARBA00022448"/>
    </source>
</evidence>
<dbReference type="AlphaFoldDB" id="A0A6J4T3T3"/>
<proteinExistence type="predicted"/>
<organism evidence="12">
    <name type="scientific">uncultured Solirubrobacteraceae bacterium</name>
    <dbReference type="NCBI Taxonomy" id="1162706"/>
    <lineage>
        <taxon>Bacteria</taxon>
        <taxon>Bacillati</taxon>
        <taxon>Actinomycetota</taxon>
        <taxon>Thermoleophilia</taxon>
        <taxon>Solirubrobacterales</taxon>
        <taxon>Solirubrobacteraceae</taxon>
        <taxon>environmental samples</taxon>
    </lineage>
</organism>
<feature type="transmembrane region" description="Helical" evidence="10">
    <location>
        <begin position="331"/>
        <end position="354"/>
    </location>
</feature>
<keyword evidence="8 10" id="KW-0472">Membrane</keyword>
<feature type="transmembrane region" description="Helical" evidence="10">
    <location>
        <begin position="270"/>
        <end position="289"/>
    </location>
</feature>
<evidence type="ECO:0000259" key="11">
    <source>
        <dbReference type="PROSITE" id="PS51202"/>
    </source>
</evidence>
<keyword evidence="6 10" id="KW-1133">Transmembrane helix</keyword>
<evidence type="ECO:0000256" key="8">
    <source>
        <dbReference type="ARBA" id="ARBA00023136"/>
    </source>
</evidence>
<keyword evidence="4" id="KW-1003">Cell membrane</keyword>
<dbReference type="Gene3D" id="3.30.70.1450">
    <property type="entry name" value="Regulator of K+ conductance, C-terminal domain"/>
    <property type="match status" value="1"/>
</dbReference>
<dbReference type="PROSITE" id="PS51202">
    <property type="entry name" value="RCK_C"/>
    <property type="match status" value="1"/>
</dbReference>
<dbReference type="GO" id="GO:0015297">
    <property type="term" value="F:antiporter activity"/>
    <property type="evidence" value="ECO:0007669"/>
    <property type="project" value="UniProtKB-KW"/>
</dbReference>
<feature type="region of interest" description="Disordered" evidence="9">
    <location>
        <begin position="490"/>
        <end position="520"/>
    </location>
</feature>
<evidence type="ECO:0000256" key="9">
    <source>
        <dbReference type="SAM" id="MobiDB-lite"/>
    </source>
</evidence>
<dbReference type="GO" id="GO:0005886">
    <property type="term" value="C:plasma membrane"/>
    <property type="evidence" value="ECO:0007669"/>
    <property type="project" value="UniProtKB-SubCell"/>
</dbReference>
<evidence type="ECO:0000256" key="1">
    <source>
        <dbReference type="ARBA" id="ARBA00004651"/>
    </source>
</evidence>
<dbReference type="Pfam" id="PF00999">
    <property type="entry name" value="Na_H_Exchanger"/>
    <property type="match status" value="1"/>
</dbReference>
<accession>A0A6J4T3T3</accession>
<comment type="subcellular location">
    <subcellularLocation>
        <location evidence="1">Cell membrane</location>
        <topology evidence="1">Multi-pass membrane protein</topology>
    </subcellularLocation>
</comment>
<dbReference type="InterPro" id="IPR038770">
    <property type="entry name" value="Na+/solute_symporter_sf"/>
</dbReference>
<dbReference type="Pfam" id="PF02080">
    <property type="entry name" value="TrkA_C"/>
    <property type="match status" value="1"/>
</dbReference>
<feature type="transmembrane region" description="Helical" evidence="10">
    <location>
        <begin position="86"/>
        <end position="111"/>
    </location>
</feature>
<keyword evidence="2" id="KW-0813">Transport</keyword>
<evidence type="ECO:0000256" key="3">
    <source>
        <dbReference type="ARBA" id="ARBA00022449"/>
    </source>
</evidence>
<feature type="transmembrane region" description="Helical" evidence="10">
    <location>
        <begin position="6"/>
        <end position="25"/>
    </location>
</feature>
<dbReference type="PANTHER" id="PTHR32507:SF7">
    <property type="entry name" value="K(+)_H(+) ANTIPORTER NHAP2"/>
    <property type="match status" value="1"/>
</dbReference>
<feature type="transmembrane region" description="Helical" evidence="10">
    <location>
        <begin position="217"/>
        <end position="235"/>
    </location>
</feature>
<gene>
    <name evidence="12" type="ORF">AVDCRST_MAG69-2587</name>
</gene>
<feature type="transmembrane region" description="Helical" evidence="10">
    <location>
        <begin position="117"/>
        <end position="137"/>
    </location>
</feature>
<dbReference type="GO" id="GO:0006813">
    <property type="term" value="P:potassium ion transport"/>
    <property type="evidence" value="ECO:0007669"/>
    <property type="project" value="InterPro"/>
</dbReference>
<dbReference type="GO" id="GO:0008324">
    <property type="term" value="F:monoatomic cation transmembrane transporter activity"/>
    <property type="evidence" value="ECO:0007669"/>
    <property type="project" value="InterPro"/>
</dbReference>
<dbReference type="InterPro" id="IPR036721">
    <property type="entry name" value="RCK_C_sf"/>
</dbReference>
<evidence type="ECO:0000256" key="6">
    <source>
        <dbReference type="ARBA" id="ARBA00022989"/>
    </source>
</evidence>
<keyword evidence="3" id="KW-0050">Antiport</keyword>
<reference evidence="12" key="1">
    <citation type="submission" date="2020-02" db="EMBL/GenBank/DDBJ databases">
        <authorList>
            <person name="Meier V. D."/>
        </authorList>
    </citation>
    <scope>NUCLEOTIDE SEQUENCE</scope>
    <source>
        <strain evidence="12">AVDCRST_MAG69</strain>
    </source>
</reference>
<feature type="transmembrane region" description="Helical" evidence="10">
    <location>
        <begin position="185"/>
        <end position="205"/>
    </location>
</feature>
<evidence type="ECO:0000256" key="10">
    <source>
        <dbReference type="SAM" id="Phobius"/>
    </source>
</evidence>
<evidence type="ECO:0000313" key="12">
    <source>
        <dbReference type="EMBL" id="CAA9512863.1"/>
    </source>
</evidence>
<feature type="transmembrane region" description="Helical" evidence="10">
    <location>
        <begin position="32"/>
        <end position="52"/>
    </location>
</feature>
<evidence type="ECO:0000256" key="7">
    <source>
        <dbReference type="ARBA" id="ARBA00023065"/>
    </source>
</evidence>
<feature type="transmembrane region" description="Helical" evidence="10">
    <location>
        <begin position="58"/>
        <end position="79"/>
    </location>
</feature>
<protein>
    <submittedName>
        <fullName evidence="12">K(+)/H(+) antiporter NhaP2</fullName>
    </submittedName>
</protein>
<dbReference type="PANTHER" id="PTHR32507">
    <property type="entry name" value="NA(+)/H(+) ANTIPORTER 1"/>
    <property type="match status" value="1"/>
</dbReference>
<dbReference type="Gene3D" id="1.20.1530.20">
    <property type="match status" value="1"/>
</dbReference>
<name>A0A6J4T3T3_9ACTN</name>
<keyword evidence="5 10" id="KW-0812">Transmembrane</keyword>
<feature type="transmembrane region" description="Helical" evidence="10">
    <location>
        <begin position="360"/>
        <end position="379"/>
    </location>
</feature>
<dbReference type="NCBIfam" id="NF003715">
    <property type="entry name" value="PRK05326.1-2"/>
    <property type="match status" value="1"/>
</dbReference>
<dbReference type="GO" id="GO:1902600">
    <property type="term" value="P:proton transmembrane transport"/>
    <property type="evidence" value="ECO:0007669"/>
    <property type="project" value="InterPro"/>
</dbReference>
<keyword evidence="7" id="KW-0406">Ion transport</keyword>
<feature type="domain" description="RCK C-terminal" evidence="11">
    <location>
        <begin position="400"/>
        <end position="481"/>
    </location>
</feature>
<evidence type="ECO:0000256" key="4">
    <source>
        <dbReference type="ARBA" id="ARBA00022475"/>
    </source>
</evidence>
<evidence type="ECO:0000256" key="5">
    <source>
        <dbReference type="ARBA" id="ARBA00022692"/>
    </source>
</evidence>
<dbReference type="SUPFAM" id="SSF116726">
    <property type="entry name" value="TrkA C-terminal domain-like"/>
    <property type="match status" value="1"/>
</dbReference>
<dbReference type="EMBL" id="CADCVP010000279">
    <property type="protein sequence ID" value="CAA9512863.1"/>
    <property type="molecule type" value="Genomic_DNA"/>
</dbReference>
<dbReference type="InterPro" id="IPR006037">
    <property type="entry name" value="RCK_C"/>
</dbReference>
<dbReference type="InterPro" id="IPR006153">
    <property type="entry name" value="Cation/H_exchanger_TM"/>
</dbReference>
<sequence>MEDGQVILITGALLAASLVASLLAGRLRLPGLVLFLALGMLVGSDGAGWIGFDDYELARTVGVVALALILFEGGLAAGYQEIRPVLVPAISLAIVGTLTTAVVAGMAAAWLFDLSTIEGLLIGAILSSTDGAAVFAILRGSTLDRRLARTLEGEAGFNDPVAVLLVIGFIGFLEEPGYGIADMALLFVSELGIGAVVGLAVGWLFNQALVRSRLPSAGLYPVASIAAAAIAYGAADVLHGSGFLSVYLTGLALGSGQIPAKRIITTFHEGAAWLGQLAMFVTLGLLVFPSQLPELILQGTALAIVVAVVARPLGVLAAIPWWGYRWQERVIVGWAGLRGAVPVVLATFPVIAGVPNSLDFFNIAFFVVLISTVIQGVSFEPVARLLGVTTAVAALPRPLIDAGAIRRLGAEIIEYPVAPGDAIAGRRVRELGLSRDALLNLIVRGDQALPPRGSTRIEPGDRLHVLVRQEASMEMPALVERWHAGPIGARRERPRIPDTRPIFSTRPWTPGIDGGDPGRPTQVGGVEVLEQLRTRRDGIPGAVISLADGRYAFTGPVVALGSASLVQDAARRRLRNAGGDAEQAWWRDVIGALAAPET</sequence>
<feature type="transmembrane region" description="Helical" evidence="10">
    <location>
        <begin position="157"/>
        <end position="173"/>
    </location>
</feature>